<feature type="region of interest" description="Disordered" evidence="4">
    <location>
        <begin position="204"/>
        <end position="316"/>
    </location>
</feature>
<dbReference type="InterPro" id="IPR027413">
    <property type="entry name" value="GROEL-like_equatorial_sf"/>
</dbReference>
<organism evidence="5 6">
    <name type="scientific">Gadus morhua</name>
    <name type="common">Atlantic cod</name>
    <dbReference type="NCBI Taxonomy" id="8049"/>
    <lineage>
        <taxon>Eukaryota</taxon>
        <taxon>Metazoa</taxon>
        <taxon>Chordata</taxon>
        <taxon>Craniata</taxon>
        <taxon>Vertebrata</taxon>
        <taxon>Euteleostomi</taxon>
        <taxon>Actinopterygii</taxon>
        <taxon>Neopterygii</taxon>
        <taxon>Teleostei</taxon>
        <taxon>Neoteleostei</taxon>
        <taxon>Acanthomorphata</taxon>
        <taxon>Zeiogadaria</taxon>
        <taxon>Gadariae</taxon>
        <taxon>Gadiformes</taxon>
        <taxon>Gadoidei</taxon>
        <taxon>Gadidae</taxon>
        <taxon>Gadus</taxon>
    </lineage>
</organism>
<keyword evidence="1" id="KW-0547">Nucleotide-binding</keyword>
<dbReference type="GeneTree" id="ENSGT00980000202504"/>
<dbReference type="PANTHER" id="PTHR11353">
    <property type="entry name" value="CHAPERONIN"/>
    <property type="match status" value="1"/>
</dbReference>
<feature type="compositionally biased region" description="Basic and acidic residues" evidence="4">
    <location>
        <begin position="219"/>
        <end position="233"/>
    </location>
</feature>
<proteinExistence type="predicted"/>
<dbReference type="SUPFAM" id="SSF48592">
    <property type="entry name" value="GroEL equatorial domain-like"/>
    <property type="match status" value="1"/>
</dbReference>
<feature type="compositionally biased region" description="Basic and acidic residues" evidence="4">
    <location>
        <begin position="255"/>
        <end position="289"/>
    </location>
</feature>
<accession>A0A8C4ZU01</accession>
<reference evidence="5" key="1">
    <citation type="submission" date="2025-08" db="UniProtKB">
        <authorList>
            <consortium name="Ensembl"/>
        </authorList>
    </citation>
    <scope>IDENTIFICATION</scope>
</reference>
<dbReference type="OMA" id="HRPKGHL"/>
<dbReference type="Gene3D" id="1.10.560.10">
    <property type="entry name" value="GroEL-like equatorial domain"/>
    <property type="match status" value="2"/>
</dbReference>
<dbReference type="InterPro" id="IPR017998">
    <property type="entry name" value="Chaperone_TCP-1"/>
</dbReference>
<dbReference type="GO" id="GO:0005524">
    <property type="term" value="F:ATP binding"/>
    <property type="evidence" value="ECO:0007669"/>
    <property type="project" value="UniProtKB-KW"/>
</dbReference>
<dbReference type="Ensembl" id="ENSGMOT00000025501.1">
    <property type="protein sequence ID" value="ENSGMOP00000022570.1"/>
    <property type="gene ID" value="ENSGMOG00000035526.1"/>
</dbReference>
<dbReference type="Pfam" id="PF00118">
    <property type="entry name" value="Cpn60_TCP1"/>
    <property type="match status" value="1"/>
</dbReference>
<evidence type="ECO:0000313" key="5">
    <source>
        <dbReference type="Ensembl" id="ENSGMOP00000022570.1"/>
    </source>
</evidence>
<evidence type="ECO:0000256" key="3">
    <source>
        <dbReference type="ARBA" id="ARBA00023186"/>
    </source>
</evidence>
<evidence type="ECO:0000256" key="4">
    <source>
        <dbReference type="SAM" id="MobiDB-lite"/>
    </source>
</evidence>
<keyword evidence="6" id="KW-1185">Reference proteome</keyword>
<evidence type="ECO:0000313" key="6">
    <source>
        <dbReference type="Proteomes" id="UP000694546"/>
    </source>
</evidence>
<evidence type="ECO:0000256" key="1">
    <source>
        <dbReference type="ARBA" id="ARBA00022741"/>
    </source>
</evidence>
<evidence type="ECO:0008006" key="7">
    <source>
        <dbReference type="Google" id="ProtNLM"/>
    </source>
</evidence>
<evidence type="ECO:0000256" key="2">
    <source>
        <dbReference type="ARBA" id="ARBA00022840"/>
    </source>
</evidence>
<protein>
    <recommendedName>
        <fullName evidence="7">T-complex protein 1 subunit theta-like 2</fullName>
    </recommendedName>
</protein>
<dbReference type="Gene3D" id="3.30.260.10">
    <property type="entry name" value="TCP-1-like chaperonin intermediate domain"/>
    <property type="match status" value="1"/>
</dbReference>
<dbReference type="Proteomes" id="UP000694546">
    <property type="component" value="Chromosome 17"/>
</dbReference>
<name>A0A8C4ZU01_GADMO</name>
<reference evidence="5" key="2">
    <citation type="submission" date="2025-09" db="UniProtKB">
        <authorList>
            <consortium name="Ensembl"/>
        </authorList>
    </citation>
    <scope>IDENTIFICATION</scope>
</reference>
<dbReference type="InterPro" id="IPR002423">
    <property type="entry name" value="Cpn60/GroEL/TCP-1"/>
</dbReference>
<dbReference type="GO" id="GO:0140662">
    <property type="term" value="F:ATP-dependent protein folding chaperone"/>
    <property type="evidence" value="ECO:0007669"/>
    <property type="project" value="InterPro"/>
</dbReference>
<sequence length="511" mass="54113">MDHSPPKDTPVLPVIPLCPRPLKTQPDVTQALAACVDLAPHLRPCFGLPKTLLFRPVSCTDTAPVLPPLSPGNPQALVVASAAAEQAAVHGDGAGLLLLLTASLLTQARDLLALGVEGAEIRAGYRLGCGRALALLEQQGVCGRLGEPRDELQVGATLGPFLSAWQPGFDVALGVAAARCCVYGWTPVTSGDTLRVCTVLDDSRDEAVGKEEEEEEEDRAGRDDYTEFGGEEHPDVEDEIDKMGEEVSQETQTAETDREPTTEPRGEEEKPATDRATHSNKKNKYDKDSTGQGEEDTPSQLEKKKTTHASSALPGLRLPLQASAVVEEPKDGSARPGVRLTLRSPDASLLVSAQGAVQACLRVYRSLLAEPRLVAGAGVAELALAVGLTQQGLGLVGMEQLVVHAFAQALLQPARVLGENSGDPGDLAVLRLYRSHREKEKEGVWSRETSAPTVHHQGTGQAVLDPLGCKASAIQKATEATLNVLAGLIPGPTWDGVERGDEHSINPTQVV</sequence>
<dbReference type="InterPro" id="IPR027410">
    <property type="entry name" value="TCP-1-like_intermed_sf"/>
</dbReference>
<keyword evidence="3" id="KW-0143">Chaperone</keyword>
<dbReference type="AlphaFoldDB" id="A0A8C4ZU01"/>
<keyword evidence="2" id="KW-0067">ATP-binding</keyword>